<dbReference type="FunFam" id="3.40.50.300:FF:001328">
    <property type="entry name" value="Dynein heavy chain 6, axonemal"/>
    <property type="match status" value="1"/>
</dbReference>
<dbReference type="Gene3D" id="3.10.490.20">
    <property type="match status" value="1"/>
</dbReference>
<dbReference type="InterPro" id="IPR043160">
    <property type="entry name" value="Dynein_C_barrel"/>
</dbReference>
<dbReference type="Pfam" id="PF03028">
    <property type="entry name" value="Dynein_heavy"/>
    <property type="match status" value="1"/>
</dbReference>
<dbReference type="FunFam" id="1.10.8.1220:FF:000001">
    <property type="entry name" value="Dynein axonemal heavy chain 5"/>
    <property type="match status" value="1"/>
</dbReference>
<organism evidence="15 16">
    <name type="scientific">Hypothenemus hampei</name>
    <name type="common">Coffee berry borer</name>
    <dbReference type="NCBI Taxonomy" id="57062"/>
    <lineage>
        <taxon>Eukaryota</taxon>
        <taxon>Metazoa</taxon>
        <taxon>Ecdysozoa</taxon>
        <taxon>Arthropoda</taxon>
        <taxon>Hexapoda</taxon>
        <taxon>Insecta</taxon>
        <taxon>Pterygota</taxon>
        <taxon>Neoptera</taxon>
        <taxon>Endopterygota</taxon>
        <taxon>Coleoptera</taxon>
        <taxon>Polyphaga</taxon>
        <taxon>Cucujiformia</taxon>
        <taxon>Curculionidae</taxon>
        <taxon>Scolytinae</taxon>
        <taxon>Hypothenemus</taxon>
    </lineage>
</organism>
<dbReference type="Pfam" id="PF08393">
    <property type="entry name" value="DHC_N2"/>
    <property type="match status" value="1"/>
</dbReference>
<gene>
    <name evidence="15" type="ORF">ABEB36_005670</name>
</gene>
<dbReference type="InterPro" id="IPR041658">
    <property type="entry name" value="AAA_lid_11"/>
</dbReference>
<dbReference type="InterPro" id="IPR035699">
    <property type="entry name" value="AAA_6"/>
</dbReference>
<dbReference type="Gene3D" id="1.10.472.130">
    <property type="match status" value="1"/>
</dbReference>
<dbReference type="Gene3D" id="1.10.8.720">
    <property type="entry name" value="Region D6 of dynein motor"/>
    <property type="match status" value="1"/>
</dbReference>
<keyword evidence="12" id="KW-0966">Cell projection</keyword>
<keyword evidence="4" id="KW-0493">Microtubule</keyword>
<evidence type="ECO:0000256" key="1">
    <source>
        <dbReference type="ARBA" id="ARBA00004430"/>
    </source>
</evidence>
<dbReference type="GO" id="GO:0003341">
    <property type="term" value="P:cilium movement"/>
    <property type="evidence" value="ECO:0007669"/>
    <property type="project" value="UniProtKB-ARBA"/>
</dbReference>
<evidence type="ECO:0000313" key="15">
    <source>
        <dbReference type="EMBL" id="KAL1506278.1"/>
    </source>
</evidence>
<dbReference type="InterPro" id="IPR026983">
    <property type="entry name" value="DHC"/>
</dbReference>
<evidence type="ECO:0000256" key="5">
    <source>
        <dbReference type="ARBA" id="ARBA00022741"/>
    </source>
</evidence>
<dbReference type="FunFam" id="1.20.1270.280:FF:000001">
    <property type="entry name" value="dynein heavy chain 7, axonemal"/>
    <property type="match status" value="1"/>
</dbReference>
<dbReference type="Gene3D" id="3.20.180.20">
    <property type="entry name" value="Dynein heavy chain, N-terminal domain 2"/>
    <property type="match status" value="1"/>
</dbReference>
<dbReference type="SMART" id="SM00382">
    <property type="entry name" value="AAA"/>
    <property type="match status" value="2"/>
</dbReference>
<dbReference type="FunFam" id="1.10.8.710:FF:000004">
    <property type="entry name" value="Dynein axonemal heavy chain 6"/>
    <property type="match status" value="1"/>
</dbReference>
<dbReference type="FunFam" id="3.10.490.20:FF:000001">
    <property type="entry name" value="dynein heavy chain 7, axonemal"/>
    <property type="match status" value="1"/>
</dbReference>
<dbReference type="Pfam" id="PF12780">
    <property type="entry name" value="AAA_8"/>
    <property type="match status" value="1"/>
</dbReference>
<dbReference type="Pfam" id="PF12781">
    <property type="entry name" value="AAA_9"/>
    <property type="match status" value="1"/>
</dbReference>
<evidence type="ECO:0000256" key="13">
    <source>
        <dbReference type="SAM" id="Coils"/>
    </source>
</evidence>
<dbReference type="Pfam" id="PF12774">
    <property type="entry name" value="AAA_6"/>
    <property type="match status" value="1"/>
</dbReference>
<evidence type="ECO:0000256" key="7">
    <source>
        <dbReference type="ARBA" id="ARBA00023017"/>
    </source>
</evidence>
<dbReference type="Gene3D" id="1.20.920.30">
    <property type="match status" value="1"/>
</dbReference>
<dbReference type="InterPro" id="IPR024743">
    <property type="entry name" value="Dynein_HC_stalk"/>
</dbReference>
<dbReference type="InterPro" id="IPR042222">
    <property type="entry name" value="Dynein_2_N"/>
</dbReference>
<evidence type="ECO:0000313" key="16">
    <source>
        <dbReference type="Proteomes" id="UP001566132"/>
    </source>
</evidence>
<comment type="subcellular location">
    <subcellularLocation>
        <location evidence="1">Cytoplasm</location>
        <location evidence="1">Cytoskeleton</location>
        <location evidence="1">Cilium axoneme</location>
    </subcellularLocation>
</comment>
<dbReference type="InterPro" id="IPR003593">
    <property type="entry name" value="AAA+_ATPase"/>
</dbReference>
<dbReference type="Pfam" id="PF12777">
    <property type="entry name" value="MT"/>
    <property type="match status" value="1"/>
</dbReference>
<dbReference type="PANTHER" id="PTHR22878:SF70">
    <property type="entry name" value="DYNEIN HEAVY CHAIN 2, AXONEMAL"/>
    <property type="match status" value="1"/>
</dbReference>
<dbReference type="InterPro" id="IPR004273">
    <property type="entry name" value="Dynein_heavy_D6_P-loop"/>
</dbReference>
<comment type="caution">
    <text evidence="15">The sequence shown here is derived from an EMBL/GenBank/DDBJ whole genome shotgun (WGS) entry which is preliminary data.</text>
</comment>
<dbReference type="Gene3D" id="1.20.920.20">
    <property type="match status" value="1"/>
</dbReference>
<dbReference type="FunFam" id="3.40.50.300:FF:002141">
    <property type="entry name" value="Dynein heavy chain"/>
    <property type="match status" value="1"/>
</dbReference>
<dbReference type="Gene3D" id="1.20.140.100">
    <property type="entry name" value="Dynein heavy chain, N-terminal domain 2"/>
    <property type="match status" value="1"/>
</dbReference>
<dbReference type="Gene3D" id="3.40.50.300">
    <property type="entry name" value="P-loop containing nucleotide triphosphate hydrolases"/>
    <property type="match status" value="5"/>
</dbReference>
<dbReference type="Gene3D" id="1.20.1270.280">
    <property type="match status" value="1"/>
</dbReference>
<dbReference type="FunFam" id="1.20.920.20:FF:000006">
    <property type="entry name" value="Dynein, axonemal, heavy chain 6"/>
    <property type="match status" value="1"/>
</dbReference>
<dbReference type="GO" id="GO:0005874">
    <property type="term" value="C:microtubule"/>
    <property type="evidence" value="ECO:0007669"/>
    <property type="project" value="UniProtKB-KW"/>
</dbReference>
<feature type="coiled-coil region" evidence="13">
    <location>
        <begin position="2742"/>
        <end position="2790"/>
    </location>
</feature>
<keyword evidence="3" id="KW-0963">Cytoplasm</keyword>
<proteinExistence type="inferred from homology"/>
<dbReference type="GO" id="GO:0005524">
    <property type="term" value="F:ATP binding"/>
    <property type="evidence" value="ECO:0007669"/>
    <property type="project" value="UniProtKB-KW"/>
</dbReference>
<keyword evidence="10" id="KW-0505">Motor protein</keyword>
<evidence type="ECO:0000256" key="6">
    <source>
        <dbReference type="ARBA" id="ARBA00022840"/>
    </source>
</evidence>
<dbReference type="PANTHER" id="PTHR22878">
    <property type="entry name" value="DYNEIN HEAVY CHAIN 6, AXONEMAL-LIKE-RELATED"/>
    <property type="match status" value="1"/>
</dbReference>
<accession>A0ABD1EZE8</accession>
<reference evidence="15 16" key="1">
    <citation type="submission" date="2024-05" db="EMBL/GenBank/DDBJ databases">
        <title>Genetic variation in Jamaican populations of the coffee berry borer (Hypothenemus hampei).</title>
        <authorList>
            <person name="Errbii M."/>
            <person name="Myrie A."/>
        </authorList>
    </citation>
    <scope>NUCLEOTIDE SEQUENCE [LARGE SCALE GENOMIC DNA]</scope>
    <source>
        <strain evidence="15">JA-Hopewell-2020-01-JO</strain>
        <tissue evidence="15">Whole body</tissue>
    </source>
</reference>
<protein>
    <recommendedName>
        <fullName evidence="14">AAA+ ATPase domain-containing protein</fullName>
    </recommendedName>
</protein>
<dbReference type="InterPro" id="IPR041466">
    <property type="entry name" value="Dynein_AAA5_ext"/>
</dbReference>
<dbReference type="InterPro" id="IPR035706">
    <property type="entry name" value="AAA_9"/>
</dbReference>
<dbReference type="InterPro" id="IPR042219">
    <property type="entry name" value="AAA_lid_11_sf"/>
</dbReference>
<evidence type="ECO:0000256" key="11">
    <source>
        <dbReference type="ARBA" id="ARBA00023212"/>
    </source>
</evidence>
<dbReference type="Gene3D" id="1.10.8.1220">
    <property type="match status" value="1"/>
</dbReference>
<keyword evidence="16" id="KW-1185">Reference proteome</keyword>
<feature type="domain" description="AAA+ ATPase" evidence="14">
    <location>
        <begin position="1889"/>
        <end position="2037"/>
    </location>
</feature>
<dbReference type="Proteomes" id="UP001566132">
    <property type="component" value="Unassembled WGS sequence"/>
</dbReference>
<keyword evidence="7" id="KW-0243">Dynein</keyword>
<comment type="similarity">
    <text evidence="2">Belongs to the dynein heavy chain family.</text>
</comment>
<dbReference type="FunFam" id="3.40.50.300:FF:000044">
    <property type="entry name" value="Dynein heavy chain 5, axonemal"/>
    <property type="match status" value="1"/>
</dbReference>
<dbReference type="FunFam" id="1.20.140.100:FF:000004">
    <property type="entry name" value="Dynein axonemal heavy chain 6"/>
    <property type="match status" value="1"/>
</dbReference>
<dbReference type="InterPro" id="IPR027417">
    <property type="entry name" value="P-loop_NTPase"/>
</dbReference>
<evidence type="ECO:0000259" key="14">
    <source>
        <dbReference type="SMART" id="SM00382"/>
    </source>
</evidence>
<keyword evidence="9" id="KW-0969">Cilium</keyword>
<dbReference type="Pfam" id="PF18198">
    <property type="entry name" value="AAA_lid_11"/>
    <property type="match status" value="1"/>
</dbReference>
<evidence type="ECO:0000256" key="4">
    <source>
        <dbReference type="ARBA" id="ARBA00022701"/>
    </source>
</evidence>
<dbReference type="FunFam" id="3.40.50.300:FF:001145">
    <property type="entry name" value="Putative dynein heavy chain"/>
    <property type="match status" value="1"/>
</dbReference>
<dbReference type="Gene3D" id="6.10.140.1060">
    <property type="match status" value="1"/>
</dbReference>
<dbReference type="SUPFAM" id="SSF52540">
    <property type="entry name" value="P-loop containing nucleoside triphosphate hydrolases"/>
    <property type="match status" value="4"/>
</dbReference>
<dbReference type="InterPro" id="IPR042228">
    <property type="entry name" value="Dynein_linker_3"/>
</dbReference>
<dbReference type="FunFam" id="1.10.8.720:FF:000001">
    <property type="entry name" value="dynein heavy chain 7, axonemal"/>
    <property type="match status" value="1"/>
</dbReference>
<evidence type="ECO:0000256" key="3">
    <source>
        <dbReference type="ARBA" id="ARBA00022490"/>
    </source>
</evidence>
<dbReference type="FunFam" id="1.20.58.1120:FF:000001">
    <property type="entry name" value="dynein heavy chain 2, axonemal"/>
    <property type="match status" value="1"/>
</dbReference>
<evidence type="ECO:0000256" key="12">
    <source>
        <dbReference type="ARBA" id="ARBA00023273"/>
    </source>
</evidence>
<evidence type="ECO:0000256" key="8">
    <source>
        <dbReference type="ARBA" id="ARBA00023054"/>
    </source>
</evidence>
<dbReference type="Pfam" id="PF18199">
    <property type="entry name" value="Dynein_C"/>
    <property type="match status" value="1"/>
</dbReference>
<feature type="domain" description="AAA+ ATPase" evidence="14">
    <location>
        <begin position="1252"/>
        <end position="1391"/>
    </location>
</feature>
<dbReference type="Gene3D" id="1.10.8.710">
    <property type="match status" value="1"/>
</dbReference>
<dbReference type="FunFam" id="1.20.920.30:FF:000002">
    <property type="entry name" value="Dynein axonemal heavy chain 3"/>
    <property type="match status" value="1"/>
</dbReference>
<dbReference type="Pfam" id="PF12775">
    <property type="entry name" value="AAA_7"/>
    <property type="match status" value="1"/>
</dbReference>
<sequence length="3941" mass="455065">MSKESKKQANRLVRQCRLESRKSVKKFTLEDLIATELTENLMDKFNINKANRDRLKIFQAEHCKKMKLYEYRRQLTPLYLEVPQFNSSFTNLRSYAEKCPTTKMSTFQEFSIRKRVQKNALEAKYPQIIENIITETREQFEIVTHTAGVNLKVQAMYGREDRYHVEPYKYLGRTKNYNNYINMKQEIASKFLLHHNLVRRVLFECVNGLPDYLCNISNLRSKPNDIRELDVILKKFIEEAENYMKRLHNHIIEITEVDQTKAKVGATVYNRILKVCNGLLSVYFGQALYRTINHIIEVTGNEDQVPYLKLSINYKENLVLQPTPQDLTLIYHMFISNLVESANKFLVLEYYRKRNYQSRTLTIYITDEFVNDSMEQVAENIAELYIPIEACVKKLDEDFSEIYIDLSVLGDLSAKSSLPDASLKFNSDCEKIKHYQDYIKKATSMLSSEYFGIGQLILSDYVASIKESLYGVIENIFKDLCNIHINEDENICNTFEDLKEYALTKPSTTEDLIEQGKYMIYVKTVLLHELRDRIQQMLYNLTTLMEFGILTKEHMELNAVTVLWLQNIQPILEINSSIYEQIKFEYEERLQATVKYVNETIEKLIPMAGSLDDMDDFERCREYINQIKVHLVVLRDLRKKITWIVKEQKCLGFTISQFKNVEEVENWIYPFFHLLNICMNIKRHINVWLDGPFEFLNFEETEQKIEEYMKDLLKIQKTYRIKLRQAAIENTKMRFFGVIDDPDMYAWPAPLKLTALAINSLKEFRPALNIMRIMCNDALVKRHWKDMSLIAGFDLTPNAGTSLRKLTQMGLEHDLDKYDVISSGATKERELYTNLVKMQKEWDDILFKTSLFKDTGVTILTALDDIQVILDDHILKALTMRGSIFVKPCETEVKAFYKKLIRINGTLDEWGKVQSQWLYLLPIFSSKDIVAQMPEEGTLFREVNDIYKRYMDLVVRDPRVFTVAGAEGVLEIMQHCNELLDKINEGVTAYLEKKRLYFPRFFFLSNDEMLEILSETKDPLRVQPHLKKCFEAINKLHFTDKLEILAMYSQENEKVNFRTQVNTKDAGGSVEKWLILVEEQMVVSVRDQILKSFKNYFLIPRTQWVQKWPGQVVLCVSQMHWTYNVHKALNNEENFTVASFFESLRISLNDIVALIRDPTLTNLSRITVKALIVIDVHAKDVVEDLLKKKVDNDKEFKWLSQMRYYLEEDEALVRLINATVKYAYEYLGNSDRLVITPLTDRCYRTLIGAYHLHLNGAPEGPAGTGKTETTKDLAKALAVQCVVFNCSDGLDYKAMGKFFKGLASCGAWVCFDEFNRIDIEVLSVVAQQILSIVLAVRAKVTKFNFEGTEINLNPACYVCITMNPGYAGRTELPDNLKVLFRTVAMMVPDYAMIGEISLYSYGFVDARNLSVKIVTTYRLCSEQLSSQNHYDYGMRAVKSVLSAAGNNKRKTPDEDENILLLRAILDVNLPKFLNHDLPLFDGIISDLFPGVILPQADYNILTAAMITCAQKRQLQPKESFLTKIIQTYEMMIVRHGFMLVGFPFAGKTSTLKVLADSLTLLNRQGHDEEKVEYLILNPKAITMGQLYGQFDPISYEWTDGVVATGFRNYATDSSTNRKWIIFDGPVDAVWIENMNSVLDDNKKLCLMSGEVMSMTNSMSLIFEAMDLEQASPATVSRCGMIYMQPESLGWRPFVDSWLPNCNQEWCSEEKVDYISDIINWIVPPCLDFIKNKCVQFCNPGEISLVRNFMSIAEMLLNDACDGRIKKEEDIKNMPIWIQVSFIQAGVWGLASILDRNSREMFDEFYKQLWKGQNERHPYPESIEKLEISIPSEGLLFDYSYNYKMKGNWKYWPEIVKAERVDECKNILQALIPTVDTARYMTLINMHIRYNRRLLLIGPTGTGKSFYIQDMLLNKLDKTKYEPGFITFTVQITCNQTQDLVISKLNKRKRGHYGAQKGKTAVLFIDDVNMPLKEQYGAQPPLELLRQFFDHKNWYDLKNTEPIYLHNVLFLGAMGVVGGSRQDVYARFLRHFNIFSINEFDEETMSKIYSNILLLGWKNNGFPSEIIFYVNQTVSASLDIYSASIENLRPTPSKSHYVFNLRDFSRMIQGCAMLRKESAENKKTFSKIWVHEVLRVFYDRLVENYDKNWLFEKIRTCVKDNFREIFEHVFDNMPRDENGLVKQDAMKTLMFGTYFDQDSDEDKRYEEVVNVEAFKTLSENCLYEYNATHKSKMDIILFDYALEHLSKVCRVLSMNCGSALLVGISGSGRQSLTRLAGEIYGHTLFQPEITNNYSIIDWRDDIKKMLKEAGGRGKHSVFLISEGQIKEENFLQDIDCLLNLGEVPNIYQIDEKQEILDMVRLAAQGGNRNLEINPLEVFFFFTKRCKERLHIILCFSPVGSTFRNRLRLFPSLINCCTIDWFEFWPSEALVEVARRWMADVNLSDEIKEVAVTACQYFHVEATKNASEFHDKTGRQTYITSASYLELIKSFTHLTNKKQNELMASKNRYLGGLEKLYHASVSIGEMQKSLAELQPQLKDMSDKATVMLQQIEKETLTVEHISAVVREDEKVANRQAAAAQALKQECEADLAEALPILNDAIAALDTLKPADITLVKSMKNPPDAIKLVMAAVCIIKGMKPDRIPDPSTGRMLLDYWGPSKRLLGEMNFLQSLKDFDKDNIKPDVMAKLRKEYIPHKDFKPHIVAKASSAAKGLCKWIIAMDMYDKVYKIVAPKKAKLHAAEKEFAEMMKMLTMKRNEVQRLEKQLAELNEKLDEAIKKQKELQDSVDLCNNKLIRAQKLIGGLGGEKTRWTACADAMQLQYEGLAGDILISCGIISYLSSFNSIYRQRIVHDWHKYVKNLNIPTAEEYDMVTVLGSDVKIQQWYISGLPRDSFSTENGIIMDNSRRWSLFIDPQAQASNWIKKMEKINNLEVVKFSFPDYMKKIEACIQLGYPVLVESVGEEIEAALDPLLFKKTYKQAGIKVISVGENVIEYNKNFRLYMTSKLRNPHYLPEVFNRATIINFALTLEGLQDQLLGIVVAVEKPELQQLKEELIIQKAENKAALSKTEEKILKTLSESKGDILEDETAIQILDDSKILSTEIREKQEKSFQIEKSIEEFRVKYQGVSEHSAVLYYCISDLANVDPMYQYSLEWFINLYIGSIQRAEKFRSIEKRCQSLINAFTFDLYNNITRSLFEKDKLLFPFLLCSKIMISQNKLNEKEFMFFLTGGINVESDTENLCNSWLPESSWKEICRLDDLPIFKGFLEDFVKNQNHWRNIYDNFQEDLIWPEPWHSSLSNFGRLIVIRVLRPDKLKRAITLFVKNEMDERFIKPPPFNISLSYDDSYSLCPLIFILSPGTDPMSALVKFAEEKLMSDRFRSISLGQGQGPMAQAMIEEGQTSGLWVCLQNCHLATSWMPSLEKIFESLDYINTHDQFRLWLTSYPSNKFPVSLLQKGVKMTNEPPTGLQNNLLKSYISDPVKNPDFYGGCEDHEEMFTRLLYGLAFFHAVVQERRTFGPLGWNIAYGFNDSDFDISVQQLQMFINESDNPFEALLYLIGECNYGGRVTDDWDRRLIVTILNDFLNPEIVSKKDYTFSSVGDCYGLPKKNEYQIYIAHIQALPAVHPPEIFGLHTNAGITRDLQDSRLLLESVLKAYGETSGGEGDDSDKYITLLCTDILSKMPQLFDIASANKKYPVEYSESMNTVLVQEMERFNKLLKTIRYSLEIMLKAIQGLVAMSPALEAFSTSLILARIPFNWVSVSYPSLKNLPNYISDFLNRIDFLQKWFTTGKPPTYWISGFFFTQAFLTGIKQNYARKYTIPIDKLTFDFEIMKTDNLATPPADGAYVYGLFTDGARYDRTKGILAELYPKILHDIMPLIWIIPIGIEDYSPGLRYVAPVYKTSARKGVLSTTGHSTNYVLPVLLNTIEPSNHWIKRSMALLCQLD</sequence>
<keyword evidence="5" id="KW-0547">Nucleotide-binding</keyword>
<keyword evidence="8 13" id="KW-0175">Coiled coil</keyword>
<dbReference type="FunFam" id="3.40.50.300:FF:000362">
    <property type="entry name" value="Dynein, axonemal, heavy chain 6"/>
    <property type="match status" value="1"/>
</dbReference>
<dbReference type="Pfam" id="PF17852">
    <property type="entry name" value="Dynein_AAA_lid"/>
    <property type="match status" value="1"/>
</dbReference>
<name>A0ABD1EZE8_HYPHA</name>
<evidence type="ECO:0000256" key="9">
    <source>
        <dbReference type="ARBA" id="ARBA00023069"/>
    </source>
</evidence>
<dbReference type="FunFam" id="3.20.180.20:FF:000003">
    <property type="entry name" value="Dynein heavy chain 12, axonemal"/>
    <property type="match status" value="1"/>
</dbReference>
<dbReference type="GO" id="GO:0030286">
    <property type="term" value="C:dynein complex"/>
    <property type="evidence" value="ECO:0007669"/>
    <property type="project" value="UniProtKB-KW"/>
</dbReference>
<dbReference type="InterPro" id="IPR043157">
    <property type="entry name" value="Dynein_AAA1S"/>
</dbReference>
<keyword evidence="11" id="KW-0206">Cytoskeleton</keyword>
<dbReference type="Pfam" id="PF22597">
    <property type="entry name" value="DYN_lid"/>
    <property type="match status" value="1"/>
</dbReference>
<dbReference type="InterPro" id="IPR024317">
    <property type="entry name" value="Dynein_heavy_chain_D4_dom"/>
</dbReference>
<evidence type="ECO:0000256" key="10">
    <source>
        <dbReference type="ARBA" id="ARBA00023175"/>
    </source>
</evidence>
<dbReference type="InterPro" id="IPR041228">
    <property type="entry name" value="Dynein_C"/>
</dbReference>
<dbReference type="InterPro" id="IPR054354">
    <property type="entry name" value="DYNC2H1-like_lid"/>
</dbReference>
<dbReference type="EMBL" id="JBDJPC010000004">
    <property type="protein sequence ID" value="KAL1506278.1"/>
    <property type="molecule type" value="Genomic_DNA"/>
</dbReference>
<keyword evidence="6" id="KW-0067">ATP-binding</keyword>
<dbReference type="Gene3D" id="1.20.58.1120">
    <property type="match status" value="1"/>
</dbReference>
<dbReference type="InterPro" id="IPR013602">
    <property type="entry name" value="Dynein_heavy_linker"/>
</dbReference>
<evidence type="ECO:0000256" key="2">
    <source>
        <dbReference type="ARBA" id="ARBA00008887"/>
    </source>
</evidence>
<dbReference type="GO" id="GO:0005930">
    <property type="term" value="C:axoneme"/>
    <property type="evidence" value="ECO:0007669"/>
    <property type="project" value="UniProtKB-SubCell"/>
</dbReference>